<dbReference type="SUPFAM" id="SSF46894">
    <property type="entry name" value="C-terminal effector domain of the bipartite response regulators"/>
    <property type="match status" value="1"/>
</dbReference>
<dbReference type="Gene3D" id="2.120.10.30">
    <property type="entry name" value="TolB, C-terminal domain"/>
    <property type="match status" value="3"/>
</dbReference>
<dbReference type="PATRIC" id="fig|314722.6.peg.3334"/>
<evidence type="ECO:0000256" key="1">
    <source>
        <dbReference type="ARBA" id="ARBA00009820"/>
    </source>
</evidence>
<evidence type="ECO:0000313" key="7">
    <source>
        <dbReference type="Proteomes" id="UP000033067"/>
    </source>
</evidence>
<dbReference type="PANTHER" id="PTHR36842:SF1">
    <property type="entry name" value="PROTEIN TOLB"/>
    <property type="match status" value="1"/>
</dbReference>
<evidence type="ECO:0000313" key="6">
    <source>
        <dbReference type="EMBL" id="AKC87948.1"/>
    </source>
</evidence>
<keyword evidence="2 3" id="KW-0238">DNA-binding</keyword>
<gene>
    <name evidence="6" type="ORF">WQ53_15395</name>
</gene>
<dbReference type="SMART" id="SM00862">
    <property type="entry name" value="Trans_reg_C"/>
    <property type="match status" value="1"/>
</dbReference>
<feature type="DNA-binding region" description="OmpR/PhoB-type" evidence="3">
    <location>
        <begin position="22"/>
        <end position="120"/>
    </location>
</feature>
<evidence type="ECO:0000256" key="2">
    <source>
        <dbReference type="ARBA" id="ARBA00023125"/>
    </source>
</evidence>
<evidence type="ECO:0000256" key="4">
    <source>
        <dbReference type="SAM" id="MobiDB-lite"/>
    </source>
</evidence>
<dbReference type="PANTHER" id="PTHR36842">
    <property type="entry name" value="PROTEIN TOLB HOMOLOG"/>
    <property type="match status" value="1"/>
</dbReference>
<dbReference type="Pfam" id="PF07676">
    <property type="entry name" value="PD40"/>
    <property type="match status" value="5"/>
</dbReference>
<dbReference type="CDD" id="cd00383">
    <property type="entry name" value="trans_reg_C"/>
    <property type="match status" value="1"/>
</dbReference>
<proteinExistence type="inferred from homology"/>
<dbReference type="GO" id="GO:0003677">
    <property type="term" value="F:DNA binding"/>
    <property type="evidence" value="ECO:0007669"/>
    <property type="project" value="UniProtKB-UniRule"/>
</dbReference>
<dbReference type="Pfam" id="PF00486">
    <property type="entry name" value="Trans_reg_C"/>
    <property type="match status" value="1"/>
</dbReference>
<dbReference type="GO" id="GO:0000160">
    <property type="term" value="P:phosphorelay signal transduction system"/>
    <property type="evidence" value="ECO:0007669"/>
    <property type="project" value="InterPro"/>
</dbReference>
<dbReference type="Proteomes" id="UP000033067">
    <property type="component" value="Chromosome"/>
</dbReference>
<dbReference type="InterPro" id="IPR036388">
    <property type="entry name" value="WH-like_DNA-bd_sf"/>
</dbReference>
<dbReference type="InterPro" id="IPR011042">
    <property type="entry name" value="6-blade_b-propeller_TolB-like"/>
</dbReference>
<reference evidence="6 7" key="1">
    <citation type="journal article" date="2015" name="Genome Announc.">
        <title>Complete Genome Sequence of Pseudoxanthomonas suwonensis Strain J1, a Cellulose-Degrading Bacterium Isolated from Leaf- and Wood-Enriched Soil.</title>
        <authorList>
            <person name="Hou L."/>
            <person name="Jiang J."/>
            <person name="Xu Z."/>
            <person name="Zhou Y."/>
            <person name="Leung F.C."/>
        </authorList>
    </citation>
    <scope>NUCLEOTIDE SEQUENCE [LARGE SCALE GENOMIC DNA]</scope>
    <source>
        <strain evidence="6 7">J1</strain>
    </source>
</reference>
<comment type="similarity">
    <text evidence="1">Belongs to the TolB family.</text>
</comment>
<dbReference type="InterPro" id="IPR016032">
    <property type="entry name" value="Sig_transdc_resp-reg_C-effctor"/>
</dbReference>
<evidence type="ECO:0000259" key="5">
    <source>
        <dbReference type="PROSITE" id="PS51755"/>
    </source>
</evidence>
<dbReference type="SUPFAM" id="SSF69304">
    <property type="entry name" value="Tricorn protease N-terminal domain"/>
    <property type="match status" value="2"/>
</dbReference>
<dbReference type="KEGG" id="psuw:WQ53_15395"/>
<protein>
    <recommendedName>
        <fullName evidence="5">OmpR/PhoB-type domain-containing protein</fullName>
    </recommendedName>
</protein>
<feature type="domain" description="OmpR/PhoB-type" evidence="5">
    <location>
        <begin position="22"/>
        <end position="120"/>
    </location>
</feature>
<feature type="region of interest" description="Disordered" evidence="4">
    <location>
        <begin position="138"/>
        <end position="162"/>
    </location>
</feature>
<dbReference type="GO" id="GO:0006355">
    <property type="term" value="P:regulation of DNA-templated transcription"/>
    <property type="evidence" value="ECO:0007669"/>
    <property type="project" value="InterPro"/>
</dbReference>
<dbReference type="PROSITE" id="PS51755">
    <property type="entry name" value="OMPR_PHOB"/>
    <property type="match status" value="1"/>
</dbReference>
<keyword evidence="7" id="KW-1185">Reference proteome</keyword>
<organism evidence="6 7">
    <name type="scientific">Pseudoxanthomonas suwonensis</name>
    <dbReference type="NCBI Taxonomy" id="314722"/>
    <lineage>
        <taxon>Bacteria</taxon>
        <taxon>Pseudomonadati</taxon>
        <taxon>Pseudomonadota</taxon>
        <taxon>Gammaproteobacteria</taxon>
        <taxon>Lysobacterales</taxon>
        <taxon>Lysobacteraceae</taxon>
        <taxon>Pseudoxanthomonas</taxon>
    </lineage>
</organism>
<dbReference type="Gene3D" id="1.10.10.10">
    <property type="entry name" value="Winged helix-like DNA-binding domain superfamily/Winged helix DNA-binding domain"/>
    <property type="match status" value="1"/>
</dbReference>
<accession>A0A0E3Z2T8</accession>
<dbReference type="EMBL" id="CP011144">
    <property type="protein sequence ID" value="AKC87948.1"/>
    <property type="molecule type" value="Genomic_DNA"/>
</dbReference>
<dbReference type="RefSeq" id="WP_052633565.1">
    <property type="nucleotide sequence ID" value="NZ_CP011144.1"/>
</dbReference>
<dbReference type="OrthoDB" id="626010at2"/>
<feature type="compositionally biased region" description="Low complexity" evidence="4">
    <location>
        <begin position="138"/>
        <end position="152"/>
    </location>
</feature>
<dbReference type="InterPro" id="IPR001867">
    <property type="entry name" value="OmpR/PhoB-type_DNA-bd"/>
</dbReference>
<sequence length="744" mass="78756">MSEHTAIGKIDDASEARAGGGNAGFTAGEALVQPALNRISIRGRVAQVEPKVMQVLVLMAQRPGAVISRKTFLDTVWAGTVADDYLLNRAVSELRKIFDDDPQAPRYIETIRKSGYRLVAPIAPARVAAAVATPTADAAATDPAPDASSTAPSPSPPATGFLRSAPARQGLALACVAVVAAGVVLLAWRPFGGASGGVEAYEVRPLTSLVGRELEPSLSPDGSRVAFIWDGGDGGPFDVFVKTIGSEDLLNLTDSPAGERHPLWFPDGRALLFARTEGDGTSFMRVSALGGGATRVHADPAATDVRGLGLSPDGTRITYAARADATAPYRIVLASLDGGEQRIVTDPPPGTLGDTDPRFARDGRSLVFVRGVNEVTKDLYRTGLDGGEATRLTFDNRKINGLAWSPDGTRLLFTSTRAGMYALWSADPDGGDLQPLSLGNEDVHQPATAAGVDAIAFEQWMHRSRLRQVDLAAPAGDAGRTLQSTRWDSNPAWSPDGERIAFTSNRGGPHGIWVSRHDGRGAVQIAAFGGAFVDNPAWSPDDRLIAFDGSPDGSTAIYAVSPEGGTPRRIVEGPGDSRNPSWSRGGAWLYFESNRSGQWRIYAQPAAGGEPVAITAGSGINPRESADGRHLLYNKPDAAGLWQRPRQDWRAAVATPEALLIAELQPQDGGNWAPADAGVYFVRRPSDGAPQLSLFDPASASTTDIVALSPAFEGWGLDLSPDQTRLMFSELMARESDLRLAVPR</sequence>
<name>A0A0E3Z2T8_9GAMM</name>
<dbReference type="AlphaFoldDB" id="A0A0E3Z2T8"/>
<dbReference type="InterPro" id="IPR011659">
    <property type="entry name" value="WD40"/>
</dbReference>
<evidence type="ECO:0000256" key="3">
    <source>
        <dbReference type="PROSITE-ProRule" id="PRU01091"/>
    </source>
</evidence>